<dbReference type="AlphaFoldDB" id="A0A2A4JXL4"/>
<name>A0A2A4JXL4_HELVI</name>
<accession>A0A2A4JXL4</accession>
<dbReference type="PROSITE" id="PS50181">
    <property type="entry name" value="FBOX"/>
    <property type="match status" value="1"/>
</dbReference>
<dbReference type="InterPro" id="IPR036047">
    <property type="entry name" value="F-box-like_dom_sf"/>
</dbReference>
<evidence type="ECO:0000313" key="2">
    <source>
        <dbReference type="EMBL" id="PCG76428.1"/>
    </source>
</evidence>
<dbReference type="SUPFAM" id="SSF81383">
    <property type="entry name" value="F-box domain"/>
    <property type="match status" value="1"/>
</dbReference>
<dbReference type="SMART" id="SM00256">
    <property type="entry name" value="FBOX"/>
    <property type="match status" value="1"/>
</dbReference>
<dbReference type="InterPro" id="IPR032675">
    <property type="entry name" value="LRR_dom_sf"/>
</dbReference>
<organism evidence="2">
    <name type="scientific">Heliothis virescens</name>
    <name type="common">Tobacco budworm moth</name>
    <dbReference type="NCBI Taxonomy" id="7102"/>
    <lineage>
        <taxon>Eukaryota</taxon>
        <taxon>Metazoa</taxon>
        <taxon>Ecdysozoa</taxon>
        <taxon>Arthropoda</taxon>
        <taxon>Hexapoda</taxon>
        <taxon>Insecta</taxon>
        <taxon>Pterygota</taxon>
        <taxon>Neoptera</taxon>
        <taxon>Endopterygota</taxon>
        <taxon>Lepidoptera</taxon>
        <taxon>Glossata</taxon>
        <taxon>Ditrysia</taxon>
        <taxon>Noctuoidea</taxon>
        <taxon>Noctuidae</taxon>
        <taxon>Heliothinae</taxon>
        <taxon>Heliothis</taxon>
    </lineage>
</organism>
<dbReference type="Pfam" id="PF00646">
    <property type="entry name" value="F-box"/>
    <property type="match status" value="1"/>
</dbReference>
<sequence length="587" mass="67816">MLQITDLPEEILVIIVRKLDFWSLCSMFNTCKCFRNLLSLHGVIVECNMSMNLVATVNTLKLGLFKSIANHLLELNMRGVSDLTRAKILPVFKKLKRLKVLDISYTNLIIADLMAIHSVCPSLKDVTVNFVFGQTAAVLLVEECLLQYQSLFSYFENIHLVGSLQNLLYSKLVFRFLKRAKLDTLKFSAVEVDNIHTTVLKPYNIIYEVPQFNHFAIFLMNWRATRTYEHLSKFPVISTLNLENYDYFIIHTSHGHAVSVYATSLFKKFFKEHFDIDSEQLLGSSNLVGNVALFIWNRTTTKFDDIFFQKLYIRIKPYFCFIYRADSAITCPHKYDWIYAEPQVPNEMINLNTEDNIEFGAKRRKTAMPSLVLDYDNVLKDKLDAQLSLVFKSSLVTAVSLQRNCNYLPKLSFLSLAGRNVNYHLDFFNTLFNCCHNLTTLSVECPVISSQGYCHTISRAVQASRSIKHLRVVDKEPDFKIVFENLSQCKTLESIYLVDLKSWDHSKIADPTLLIKGCSNLCSVFIEAPFAETAQTQQLQWFNKAKTTYRKPYVRVVINGMSSIKNRFKYDYDPYIDVFQLHPIKPI</sequence>
<dbReference type="Gene3D" id="3.80.10.10">
    <property type="entry name" value="Ribonuclease Inhibitor"/>
    <property type="match status" value="2"/>
</dbReference>
<dbReference type="CDD" id="cd09917">
    <property type="entry name" value="F-box_SF"/>
    <property type="match status" value="1"/>
</dbReference>
<comment type="caution">
    <text evidence="2">The sequence shown here is derived from an EMBL/GenBank/DDBJ whole genome shotgun (WGS) entry which is preliminary data.</text>
</comment>
<dbReference type="SUPFAM" id="SSF52047">
    <property type="entry name" value="RNI-like"/>
    <property type="match status" value="1"/>
</dbReference>
<feature type="domain" description="F-box" evidence="1">
    <location>
        <begin position="1"/>
        <end position="38"/>
    </location>
</feature>
<dbReference type="EMBL" id="NWSH01000438">
    <property type="protein sequence ID" value="PCG76428.1"/>
    <property type="molecule type" value="Genomic_DNA"/>
</dbReference>
<proteinExistence type="predicted"/>
<reference evidence="2" key="1">
    <citation type="submission" date="2017-09" db="EMBL/GenBank/DDBJ databases">
        <title>Contemporary evolution of a Lepidopteran species, Heliothis virescens, in response to modern agricultural practices.</title>
        <authorList>
            <person name="Fritz M.L."/>
            <person name="Deyonke A.M."/>
            <person name="Papanicolaou A."/>
            <person name="Micinski S."/>
            <person name="Westbrook J."/>
            <person name="Gould F."/>
        </authorList>
    </citation>
    <scope>NUCLEOTIDE SEQUENCE [LARGE SCALE GENOMIC DNA]</scope>
    <source>
        <strain evidence="2">HvINT-</strain>
        <tissue evidence="2">Whole body</tissue>
    </source>
</reference>
<evidence type="ECO:0000259" key="1">
    <source>
        <dbReference type="PROSITE" id="PS50181"/>
    </source>
</evidence>
<protein>
    <recommendedName>
        <fullName evidence="1">F-box domain-containing protein</fullName>
    </recommendedName>
</protein>
<gene>
    <name evidence="2" type="ORF">B5V51_9562</name>
</gene>
<dbReference type="InterPro" id="IPR001810">
    <property type="entry name" value="F-box_dom"/>
</dbReference>